<dbReference type="EMBL" id="JAGTTM010000001">
    <property type="protein sequence ID" value="MCC2028421.1"/>
    <property type="molecule type" value="Genomic_DNA"/>
</dbReference>
<organism evidence="4 5">
    <name type="scientific">Microbacterium tenebrionis</name>
    <dbReference type="NCBI Taxonomy" id="2830665"/>
    <lineage>
        <taxon>Bacteria</taxon>
        <taxon>Bacillati</taxon>
        <taxon>Actinomycetota</taxon>
        <taxon>Actinomycetes</taxon>
        <taxon>Micrococcales</taxon>
        <taxon>Microbacteriaceae</taxon>
        <taxon>Microbacterium</taxon>
    </lineage>
</organism>
<feature type="transmembrane region" description="Helical" evidence="2">
    <location>
        <begin position="647"/>
        <end position="666"/>
    </location>
</feature>
<keyword evidence="2" id="KW-0472">Membrane</keyword>
<feature type="signal peptide" evidence="3">
    <location>
        <begin position="1"/>
        <end position="42"/>
    </location>
</feature>
<evidence type="ECO:0000313" key="4">
    <source>
        <dbReference type="EMBL" id="MCC2028421.1"/>
    </source>
</evidence>
<keyword evidence="2" id="KW-0812">Transmembrane</keyword>
<dbReference type="RefSeq" id="WP_227529687.1">
    <property type="nucleotide sequence ID" value="NZ_JAGTTM010000001.1"/>
</dbReference>
<feature type="region of interest" description="Disordered" evidence="1">
    <location>
        <begin position="297"/>
        <end position="327"/>
    </location>
</feature>
<keyword evidence="5" id="KW-1185">Reference proteome</keyword>
<keyword evidence="3" id="KW-0732">Signal</keyword>
<reference evidence="4" key="1">
    <citation type="submission" date="2021-04" db="EMBL/GenBank/DDBJ databases">
        <title>Microbacterium tenobrionis sp. nov. and Microbacterium allomyrinae sp. nov., isolated from larvae of Tenobrio molitor and Allomyrina dichotoma, respectively.</title>
        <authorList>
            <person name="Lee S.D."/>
        </authorList>
    </citation>
    <scope>NUCLEOTIDE SEQUENCE</scope>
    <source>
        <strain evidence="4">YMB-B2</strain>
    </source>
</reference>
<evidence type="ECO:0000256" key="3">
    <source>
        <dbReference type="SAM" id="SignalP"/>
    </source>
</evidence>
<keyword evidence="2" id="KW-1133">Transmembrane helix</keyword>
<proteinExistence type="predicted"/>
<dbReference type="InterPro" id="IPR046112">
    <property type="entry name" value="DUF6049"/>
</dbReference>
<dbReference type="AlphaFoldDB" id="A0A9X1RYC6"/>
<protein>
    <recommendedName>
        <fullName evidence="6">2-oxoglutarate dehydrogenase</fullName>
    </recommendedName>
</protein>
<sequence length="682" mass="69308">MISPRTGRRARANRGIRGVLASALAVGLVASGQLLAPASASAETQTPEDTGTVELSLTAGIHGVVAPDAPVTATVTIDNGSDAALAAGRVTVEINKTPLADAASLTAWLNGGDADGTFTSIGSEESGDVAASESASTSISATSAVLGDLTEGVYPLRALISGPKISGIAGATSVLVVTGDTDLQLTVVVPITATPADGGLLSADELTALTAPDGALTAQLDGAAGTSAALAVDPLIPAAIRALGTAAPADATAWLARLESLSNQRFALQPGDADATVQARAELPELLSTLPLTPYLDPADFTAPPADGETPAPTPTASGPELPSDAELTALGGAESGVLWPLGDVRTADLAAFDDYLGTDVTTILPSTSVASESGALVEVDDHRILVSDADASAVLSEAAATADESDRERTITSGIARLSLVPQASLLVGLDRDETRTADALRETILALSSIADLTPLSEARASDPASATIVSDDSRDRADALENLLADEARLTSFATILDDPLVLLSPERIEILRLIGVGTADQFVPGTATHRTETTATLNAVGVQPPSPVQLFTAAAPLPVWVHNDLPWPVNVTLTSRPSDARLDIEPRTEVVAQPASNTRVKVPVSARVGSGVLDVRFGLVSPTGVHIGTDQTATVTVRAEWEGIGLGILGGVIGLLLVLGIIRTVVRRRKDKAADSDA</sequence>
<accession>A0A9X1RYC6</accession>
<comment type="caution">
    <text evidence="4">The sequence shown here is derived from an EMBL/GenBank/DDBJ whole genome shotgun (WGS) entry which is preliminary data.</text>
</comment>
<feature type="chain" id="PRO_5040918188" description="2-oxoglutarate dehydrogenase" evidence="3">
    <location>
        <begin position="43"/>
        <end position="682"/>
    </location>
</feature>
<dbReference type="Pfam" id="PF19516">
    <property type="entry name" value="DUF6049"/>
    <property type="match status" value="1"/>
</dbReference>
<gene>
    <name evidence="4" type="ORF">KEC56_02585</name>
</gene>
<evidence type="ECO:0008006" key="6">
    <source>
        <dbReference type="Google" id="ProtNLM"/>
    </source>
</evidence>
<name>A0A9X1RYC6_9MICO</name>
<evidence type="ECO:0000256" key="1">
    <source>
        <dbReference type="SAM" id="MobiDB-lite"/>
    </source>
</evidence>
<dbReference type="Proteomes" id="UP001139289">
    <property type="component" value="Unassembled WGS sequence"/>
</dbReference>
<evidence type="ECO:0000256" key="2">
    <source>
        <dbReference type="SAM" id="Phobius"/>
    </source>
</evidence>
<evidence type="ECO:0000313" key="5">
    <source>
        <dbReference type="Proteomes" id="UP001139289"/>
    </source>
</evidence>